<dbReference type="SMART" id="SM00358">
    <property type="entry name" value="DSRM"/>
    <property type="match status" value="1"/>
</dbReference>
<dbReference type="PROSITE" id="PS50137">
    <property type="entry name" value="DS_RBD"/>
    <property type="match status" value="1"/>
</dbReference>
<evidence type="ECO:0000259" key="4">
    <source>
        <dbReference type="PROSITE" id="PS50137"/>
    </source>
</evidence>
<evidence type="ECO:0000256" key="1">
    <source>
        <dbReference type="ARBA" id="ARBA00022737"/>
    </source>
</evidence>
<name>A0ABR2DRC9_9ROSI</name>
<evidence type="ECO:0000256" key="2">
    <source>
        <dbReference type="ARBA" id="ARBA00022884"/>
    </source>
</evidence>
<dbReference type="PANTHER" id="PTHR46031">
    <property type="match status" value="1"/>
</dbReference>
<accession>A0ABR2DRC9</accession>
<protein>
    <recommendedName>
        <fullName evidence="4">DRBM domain-containing protein</fullName>
    </recommendedName>
</protein>
<keyword evidence="2 3" id="KW-0694">RNA-binding</keyword>
<organism evidence="5 6">
    <name type="scientific">Hibiscus sabdariffa</name>
    <name type="common">roselle</name>
    <dbReference type="NCBI Taxonomy" id="183260"/>
    <lineage>
        <taxon>Eukaryota</taxon>
        <taxon>Viridiplantae</taxon>
        <taxon>Streptophyta</taxon>
        <taxon>Embryophyta</taxon>
        <taxon>Tracheophyta</taxon>
        <taxon>Spermatophyta</taxon>
        <taxon>Magnoliopsida</taxon>
        <taxon>eudicotyledons</taxon>
        <taxon>Gunneridae</taxon>
        <taxon>Pentapetalae</taxon>
        <taxon>rosids</taxon>
        <taxon>malvids</taxon>
        <taxon>Malvales</taxon>
        <taxon>Malvaceae</taxon>
        <taxon>Malvoideae</taxon>
        <taxon>Hibiscus</taxon>
    </lineage>
</organism>
<keyword evidence="1" id="KW-0677">Repeat</keyword>
<dbReference type="PANTHER" id="PTHR46031:SF41">
    <property type="entry name" value="DOUBLE-STRANDED RNA-BINDING PROTEIN 2-LIKE ISOFORM X1"/>
    <property type="match status" value="1"/>
</dbReference>
<reference evidence="5 6" key="1">
    <citation type="journal article" date="2024" name="G3 (Bethesda)">
        <title>Genome assembly of Hibiscus sabdariffa L. provides insights into metabolisms of medicinal natural products.</title>
        <authorList>
            <person name="Kim T."/>
        </authorList>
    </citation>
    <scope>NUCLEOTIDE SEQUENCE [LARGE SCALE GENOMIC DNA]</scope>
    <source>
        <strain evidence="5">TK-2024</strain>
        <tissue evidence="5">Old leaves</tissue>
    </source>
</reference>
<dbReference type="InterPro" id="IPR044451">
    <property type="entry name" value="AtDRB-like_DSRM_2"/>
</dbReference>
<dbReference type="CDD" id="cd19908">
    <property type="entry name" value="DSRM_AtDRB-like_rpt2"/>
    <property type="match status" value="1"/>
</dbReference>
<dbReference type="Pfam" id="PF00035">
    <property type="entry name" value="dsrm"/>
    <property type="match status" value="1"/>
</dbReference>
<dbReference type="EMBL" id="JBBPBM010000023">
    <property type="protein sequence ID" value="KAK8545442.1"/>
    <property type="molecule type" value="Genomic_DNA"/>
</dbReference>
<comment type="caution">
    <text evidence="5">The sequence shown here is derived from an EMBL/GenBank/DDBJ whole genome shotgun (WGS) entry which is preliminary data.</text>
</comment>
<evidence type="ECO:0000313" key="6">
    <source>
        <dbReference type="Proteomes" id="UP001472677"/>
    </source>
</evidence>
<dbReference type="SUPFAM" id="SSF54768">
    <property type="entry name" value="dsRNA-binding domain-like"/>
    <property type="match status" value="1"/>
</dbReference>
<sequence>MFKNQFQELAQRKHAAAEIALNTLANRGPSKALAARVLDETGVYKNLLRETAHRAGLNLPVYTTVRSGPGHVPSFSCIVDLAGMSFTGNPARTKKQAQKNAAIAAWSALRKRIIPFFCIKGFSSFGMKPMHSLLLFLVSRDVSSSSSSPSAESKGKQEQVVIAHFLSSLLPSEVGQYMQNDCRYEKQRSVPVCRGLTPPNRSLYMQGESWPYPSFPPAMALPIYQIWQQEQLLQLQSQLFSFPVSPVPPPGPHFLPYMQYILHPDRLLTFQAMDQEPILTAPRFAISTSCPSLCISNHSASQPTMGRSTVTNRKLYSGSRPVNNRLPNTHAFVSSYFQSQYPIRTSYYRNSRPPPSYAAAPLMIRTVNPASSMRPNMQDPTTQVPILPGMRTGAPPFSTGQSFERMNLGGMHHNSIAAAVRIRSVVPVCSAPPSRKPPSFNKEGMFMLLNKEKKDTVPEDISTATSELSSLSM</sequence>
<dbReference type="Proteomes" id="UP001472677">
    <property type="component" value="Unassembled WGS sequence"/>
</dbReference>
<feature type="domain" description="DRBM" evidence="4">
    <location>
        <begin position="43"/>
        <end position="111"/>
    </location>
</feature>
<gene>
    <name evidence="5" type="ORF">V6N12_026276</name>
</gene>
<dbReference type="Gene3D" id="3.30.160.20">
    <property type="match status" value="1"/>
</dbReference>
<evidence type="ECO:0000313" key="5">
    <source>
        <dbReference type="EMBL" id="KAK8545442.1"/>
    </source>
</evidence>
<proteinExistence type="predicted"/>
<keyword evidence="6" id="KW-1185">Reference proteome</keyword>
<evidence type="ECO:0000256" key="3">
    <source>
        <dbReference type="PROSITE-ProRule" id="PRU00266"/>
    </source>
</evidence>
<dbReference type="InterPro" id="IPR014720">
    <property type="entry name" value="dsRBD_dom"/>
</dbReference>